<evidence type="ECO:0000313" key="1">
    <source>
        <dbReference type="EMBL" id="WVZ17550.1"/>
    </source>
</evidence>
<dbReference type="EMBL" id="CP144698">
    <property type="protein sequence ID" value="WVZ17550.1"/>
    <property type="molecule type" value="Genomic_DNA"/>
</dbReference>
<accession>A0AAQ3NWQ8</accession>
<gene>
    <name evidence="1" type="ORF">V8G54_010532</name>
</gene>
<evidence type="ECO:0000313" key="2">
    <source>
        <dbReference type="Proteomes" id="UP001374535"/>
    </source>
</evidence>
<protein>
    <submittedName>
        <fullName evidence="1">Uncharacterized protein</fullName>
    </submittedName>
</protein>
<reference evidence="1 2" key="1">
    <citation type="journal article" date="2023" name="Life. Sci Alliance">
        <title>Evolutionary insights into 3D genome organization and epigenetic landscape of Vigna mungo.</title>
        <authorList>
            <person name="Junaid A."/>
            <person name="Singh B."/>
            <person name="Bhatia S."/>
        </authorList>
    </citation>
    <scope>NUCLEOTIDE SEQUENCE [LARGE SCALE GENOMIC DNA]</scope>
    <source>
        <strain evidence="1">Urdbean</strain>
    </source>
</reference>
<dbReference type="Proteomes" id="UP001374535">
    <property type="component" value="Chromosome 3"/>
</dbReference>
<name>A0AAQ3NWQ8_VIGMU</name>
<organism evidence="1 2">
    <name type="scientific">Vigna mungo</name>
    <name type="common">Black gram</name>
    <name type="synonym">Phaseolus mungo</name>
    <dbReference type="NCBI Taxonomy" id="3915"/>
    <lineage>
        <taxon>Eukaryota</taxon>
        <taxon>Viridiplantae</taxon>
        <taxon>Streptophyta</taxon>
        <taxon>Embryophyta</taxon>
        <taxon>Tracheophyta</taxon>
        <taxon>Spermatophyta</taxon>
        <taxon>Magnoliopsida</taxon>
        <taxon>eudicotyledons</taxon>
        <taxon>Gunneridae</taxon>
        <taxon>Pentapetalae</taxon>
        <taxon>rosids</taxon>
        <taxon>fabids</taxon>
        <taxon>Fabales</taxon>
        <taxon>Fabaceae</taxon>
        <taxon>Papilionoideae</taxon>
        <taxon>50 kb inversion clade</taxon>
        <taxon>NPAAA clade</taxon>
        <taxon>indigoferoid/millettioid clade</taxon>
        <taxon>Phaseoleae</taxon>
        <taxon>Vigna</taxon>
    </lineage>
</organism>
<dbReference type="AlphaFoldDB" id="A0AAQ3NWQ8"/>
<keyword evidence="2" id="KW-1185">Reference proteome</keyword>
<proteinExistence type="predicted"/>
<sequence>MQDFTNTTLYLTFEEKVFFKGMNYGEATEMAYELNIQASICMAYLVGTPKAPKANKELNRWLEKAQNTNEEALSTTLKVADKAYELNIRASIFMAYLVGTPKATQYDLEQALKANEELNRPLEEAVPISLTSQSIDGKLMDIPPAQADEVSLVVQVEDVEEEEGGEE</sequence>